<comment type="caution">
    <text evidence="3">The sequence shown here is derived from an EMBL/GenBank/DDBJ whole genome shotgun (WGS) entry which is preliminary data.</text>
</comment>
<dbReference type="Pfam" id="PF13473">
    <property type="entry name" value="Cupredoxin_1"/>
    <property type="match status" value="1"/>
</dbReference>
<dbReference type="Gene3D" id="2.60.40.420">
    <property type="entry name" value="Cupredoxins - blue copper proteins"/>
    <property type="match status" value="1"/>
</dbReference>
<name>A0A2V5L0C1_9MICC</name>
<evidence type="ECO:0000313" key="3">
    <source>
        <dbReference type="EMBL" id="PYI64641.1"/>
    </source>
</evidence>
<dbReference type="InterPro" id="IPR008972">
    <property type="entry name" value="Cupredoxin"/>
</dbReference>
<keyword evidence="4" id="KW-1185">Reference proteome</keyword>
<evidence type="ECO:0000259" key="2">
    <source>
        <dbReference type="Pfam" id="PF13473"/>
    </source>
</evidence>
<evidence type="ECO:0000313" key="4">
    <source>
        <dbReference type="Proteomes" id="UP000247832"/>
    </source>
</evidence>
<dbReference type="InterPro" id="IPR028096">
    <property type="entry name" value="EfeO_Cupredoxin"/>
</dbReference>
<organism evidence="3 4">
    <name type="scientific">Arthrobacter livingstonensis</name>
    <dbReference type="NCBI Taxonomy" id="670078"/>
    <lineage>
        <taxon>Bacteria</taxon>
        <taxon>Bacillati</taxon>
        <taxon>Actinomycetota</taxon>
        <taxon>Actinomycetes</taxon>
        <taxon>Micrococcales</taxon>
        <taxon>Micrococcaceae</taxon>
        <taxon>Arthrobacter</taxon>
    </lineage>
</organism>
<feature type="region of interest" description="Disordered" evidence="1">
    <location>
        <begin position="1"/>
        <end position="20"/>
    </location>
</feature>
<reference evidence="3 4" key="1">
    <citation type="submission" date="2018-05" db="EMBL/GenBank/DDBJ databases">
        <title>Genetic diversity of glacier-inhabiting Cryobacterium bacteria in China and description of Cryobacterium mengkeensis sp. nov. and Arthrobacter glacialis sp. nov.</title>
        <authorList>
            <person name="Liu Q."/>
            <person name="Xin Y.-H."/>
        </authorList>
    </citation>
    <scope>NUCLEOTIDE SEQUENCE [LARGE SCALE GENOMIC DNA]</scope>
    <source>
        <strain evidence="3 4">LI2</strain>
    </source>
</reference>
<dbReference type="Proteomes" id="UP000247832">
    <property type="component" value="Unassembled WGS sequence"/>
</dbReference>
<accession>A0A2V5L0C1</accession>
<sequence length="101" mass="10320">MGPEASASPAKSATPSTGTAAKEVIQIKSFAYTGPDSIKAGSTVTVTNMDAQAHTLTADDGSFNAVVEPGASVTFTAPTKPGAYTYHCKYHASMHGTLNVK</sequence>
<protein>
    <recommendedName>
        <fullName evidence="2">EfeO-type cupredoxin-like domain-containing protein</fullName>
    </recommendedName>
</protein>
<gene>
    <name evidence="3" type="ORF">CVV68_21395</name>
</gene>
<feature type="domain" description="EfeO-type cupredoxin-like" evidence="2">
    <location>
        <begin position="35"/>
        <end position="98"/>
    </location>
</feature>
<proteinExistence type="predicted"/>
<dbReference type="PANTHER" id="PTHR36507:SF1">
    <property type="entry name" value="BLL1555 PROTEIN"/>
    <property type="match status" value="1"/>
</dbReference>
<evidence type="ECO:0000256" key="1">
    <source>
        <dbReference type="SAM" id="MobiDB-lite"/>
    </source>
</evidence>
<dbReference type="SUPFAM" id="SSF49503">
    <property type="entry name" value="Cupredoxins"/>
    <property type="match status" value="1"/>
</dbReference>
<dbReference type="InterPro" id="IPR052721">
    <property type="entry name" value="ET_Amicyanin"/>
</dbReference>
<dbReference type="EMBL" id="QJVD01000044">
    <property type="protein sequence ID" value="PYI64641.1"/>
    <property type="molecule type" value="Genomic_DNA"/>
</dbReference>
<dbReference type="OrthoDB" id="574459at2"/>
<dbReference type="PANTHER" id="PTHR36507">
    <property type="entry name" value="BLL1555 PROTEIN"/>
    <property type="match status" value="1"/>
</dbReference>
<dbReference type="AlphaFoldDB" id="A0A2V5L0C1"/>